<proteinExistence type="predicted"/>
<comment type="caution">
    <text evidence="2">The sequence shown here is derived from an EMBL/GenBank/DDBJ whole genome shotgun (WGS) entry which is preliminary data.</text>
</comment>
<name>A0A229WGP8_ASPFM</name>
<dbReference type="Gene3D" id="1.25.40.10">
    <property type="entry name" value="Tetratricopeptide repeat domain"/>
    <property type="match status" value="1"/>
</dbReference>
<dbReference type="AlphaFoldDB" id="A0A229WGP8"/>
<dbReference type="Proteomes" id="UP000813423">
    <property type="component" value="Unassembled WGS sequence"/>
</dbReference>
<evidence type="ECO:0008006" key="4">
    <source>
        <dbReference type="Google" id="ProtNLM"/>
    </source>
</evidence>
<dbReference type="InterPro" id="IPR050667">
    <property type="entry name" value="PPR-containing_protein"/>
</dbReference>
<dbReference type="InterPro" id="IPR011990">
    <property type="entry name" value="TPR-like_helical_dom_sf"/>
</dbReference>
<accession>A0A229WGP8</accession>
<dbReference type="PANTHER" id="PTHR47939:SF13">
    <property type="entry name" value="OS03G0201400 PROTEIN"/>
    <property type="match status" value="1"/>
</dbReference>
<gene>
    <name evidence="2" type="ORF">KXV57_007865</name>
</gene>
<keyword evidence="1" id="KW-0677">Repeat</keyword>
<dbReference type="PANTHER" id="PTHR47939">
    <property type="entry name" value="MEMBRANE-ASSOCIATED SALT-INDUCIBLE PROTEIN-LIKE"/>
    <property type="match status" value="1"/>
</dbReference>
<evidence type="ECO:0000313" key="3">
    <source>
        <dbReference type="Proteomes" id="UP000813423"/>
    </source>
</evidence>
<dbReference type="EMBL" id="JAIBSC010000066">
    <property type="protein sequence ID" value="KAH1901575.1"/>
    <property type="molecule type" value="Genomic_DNA"/>
</dbReference>
<evidence type="ECO:0000256" key="1">
    <source>
        <dbReference type="ARBA" id="ARBA00022737"/>
    </source>
</evidence>
<evidence type="ECO:0000313" key="2">
    <source>
        <dbReference type="EMBL" id="KAH1901575.1"/>
    </source>
</evidence>
<reference evidence="2" key="1">
    <citation type="submission" date="2021-08" db="EMBL/GenBank/DDBJ databases">
        <title>Global Aspergillus fumigatus from environmental and clinical sources.</title>
        <authorList>
            <person name="Barber A."/>
            <person name="Sae-Ong T."/>
        </authorList>
    </citation>
    <scope>NUCLEOTIDE SEQUENCE</scope>
    <source>
        <strain evidence="2">NRZ-2016-071</strain>
    </source>
</reference>
<protein>
    <recommendedName>
        <fullName evidence="4">Mitochondrial respiratory complex I chaperone (Cia84)</fullName>
    </recommendedName>
</protein>
<sequence length="924" mass="104903">MAPPANTPQSATLPSEAGLKPMRDLKRALSDKSRGPALGVLTKAFHDFFMARAENSEVITGYQAQLLSMTWKYVRSHEAELEAEDWQTMYSTENLENVLFILSEAKCLPDSRDAVLKVARFAFLELCADHGYGANSISRPALSAYIKIQALNGNPEEARHVVERFWSRLRKTKPSPWLTVMRGFAMNNDKQQLRWTTKKKFDELGIKFDSETHEQLVKMLIEQDLLSAVKIMYECPITGDIEPTLATKEAVVKYAILKSEVSWARPIVESVSQAPKSETVGMMLLWEAVHGKSASEISEMLQTWALEDQNVETALTVSHINNLIQYANSVKNPQLATDFAALLSQWKVVPDTQTRLLQLETEIIAGNERRTMELVEDLQDVGSFTLENLPLMNRLISMLCLLGKDDSLYDRVSAFLDPLFENNVRLEADTLAALTHLLLYRHDWEGISELLRPRLGSYDSEERTKIRQALTNYILDTAQDSADAWEAYGLLQVAFPETGVSMRTDIMTSFFKRKRGDLAVLVFGHMRQAEDFARRPKPDTYARCFQGIAKMQDAKNLELVHNMLKLDVEVDLNTRLLNELMLAYACCDMPDKSMEIFRDILQSQEGPSTRTIFAFFRMCEKHHHGAQEAIRMMDKVKLLEIEVDRRLYTAYVEALAAQCEFELATQAIDQMQEEIGYPPTYESIGRLYNAIPYQYWKDEVEKWAKAHYPGQWAQLEKVERTDHEEGFNILYNIINTEASDQIKAKHALLLLTTMYPIFILPASEYLRREATKRSRLTAQQHLQEHHHSHCFPESAFPFCVVPKSANAWLPIGNAASAWLLSDVVGNFCAKAIQDIYVRQGSTKRVSCGLECIAGILDDQALDIGDDFVVTAAQDLYTPFMMVTLEGKLTPARVVVTWMVSTSLRISVAVVDPLMTTAMDFFAIE</sequence>
<organism evidence="2 3">
    <name type="scientific">Aspergillus fumigatus</name>
    <name type="common">Neosartorya fumigata</name>
    <dbReference type="NCBI Taxonomy" id="746128"/>
    <lineage>
        <taxon>Eukaryota</taxon>
        <taxon>Fungi</taxon>
        <taxon>Dikarya</taxon>
        <taxon>Ascomycota</taxon>
        <taxon>Pezizomycotina</taxon>
        <taxon>Eurotiomycetes</taxon>
        <taxon>Eurotiomycetidae</taxon>
        <taxon>Eurotiales</taxon>
        <taxon>Aspergillaceae</taxon>
        <taxon>Aspergillus</taxon>
        <taxon>Aspergillus subgen. Fumigati</taxon>
    </lineage>
</organism>